<dbReference type="Pfam" id="PF23247">
    <property type="entry name" value="LRR_RPS2"/>
    <property type="match status" value="1"/>
</dbReference>
<protein>
    <recommendedName>
        <fullName evidence="1">Disease resistance protein At4g27190-like leucine-rich repeats domain-containing protein</fullName>
    </recommendedName>
</protein>
<dbReference type="InterPro" id="IPR050905">
    <property type="entry name" value="Plant_NBS-LRR"/>
</dbReference>
<dbReference type="EMBL" id="GBRH01159634">
    <property type="protein sequence ID" value="JAE38262.1"/>
    <property type="molecule type" value="Transcribed_RNA"/>
</dbReference>
<dbReference type="InterPro" id="IPR057135">
    <property type="entry name" value="At4g27190-like_LRR"/>
</dbReference>
<evidence type="ECO:0000259" key="1">
    <source>
        <dbReference type="Pfam" id="PF23247"/>
    </source>
</evidence>
<reference evidence="2" key="2">
    <citation type="journal article" date="2015" name="Data Brief">
        <title>Shoot transcriptome of the giant reed, Arundo donax.</title>
        <authorList>
            <person name="Barrero R.A."/>
            <person name="Guerrero F.D."/>
            <person name="Moolhuijzen P."/>
            <person name="Goolsby J.A."/>
            <person name="Tidwell J."/>
            <person name="Bellgard S.E."/>
            <person name="Bellgard M.I."/>
        </authorList>
    </citation>
    <scope>NUCLEOTIDE SEQUENCE</scope>
    <source>
        <tissue evidence="2">Shoot tissue taken approximately 20 cm above the soil surface</tissue>
    </source>
</reference>
<name>A0A0A9HNF4_ARUDO</name>
<dbReference type="SUPFAM" id="SSF52047">
    <property type="entry name" value="RNI-like"/>
    <property type="match status" value="1"/>
</dbReference>
<accession>A0A0A9HNF4</accession>
<dbReference type="PANTHER" id="PTHR33463">
    <property type="entry name" value="NB-ARC DOMAIN-CONTAINING PROTEIN-RELATED"/>
    <property type="match status" value="1"/>
</dbReference>
<dbReference type="Gene3D" id="3.80.10.10">
    <property type="entry name" value="Ribonuclease Inhibitor"/>
    <property type="match status" value="1"/>
</dbReference>
<feature type="domain" description="Disease resistance protein At4g27190-like leucine-rich repeats" evidence="1">
    <location>
        <begin position="123"/>
        <end position="248"/>
    </location>
</feature>
<dbReference type="PANTHER" id="PTHR33463:SF34">
    <property type="entry name" value="DISEASE RESISTANCE PROTEIN RPS2"/>
    <property type="match status" value="1"/>
</dbReference>
<dbReference type="AlphaFoldDB" id="A0A0A9HNF4"/>
<dbReference type="InterPro" id="IPR032675">
    <property type="entry name" value="LRR_dom_sf"/>
</dbReference>
<reference evidence="2" key="1">
    <citation type="submission" date="2014-09" db="EMBL/GenBank/DDBJ databases">
        <authorList>
            <person name="Magalhaes I.L.F."/>
            <person name="Oliveira U."/>
            <person name="Santos F.R."/>
            <person name="Vidigal T.H.D.A."/>
            <person name="Brescovit A.D."/>
            <person name="Santos A.J."/>
        </authorList>
    </citation>
    <scope>NUCLEOTIDE SEQUENCE</scope>
    <source>
        <tissue evidence="2">Shoot tissue taken approximately 20 cm above the soil surface</tissue>
    </source>
</reference>
<proteinExistence type="predicted"/>
<evidence type="ECO:0000313" key="2">
    <source>
        <dbReference type="EMBL" id="JAE38262.1"/>
    </source>
</evidence>
<organism evidence="2">
    <name type="scientific">Arundo donax</name>
    <name type="common">Giant reed</name>
    <name type="synonym">Donax arundinaceus</name>
    <dbReference type="NCBI Taxonomy" id="35708"/>
    <lineage>
        <taxon>Eukaryota</taxon>
        <taxon>Viridiplantae</taxon>
        <taxon>Streptophyta</taxon>
        <taxon>Embryophyta</taxon>
        <taxon>Tracheophyta</taxon>
        <taxon>Spermatophyta</taxon>
        <taxon>Magnoliopsida</taxon>
        <taxon>Liliopsida</taxon>
        <taxon>Poales</taxon>
        <taxon>Poaceae</taxon>
        <taxon>PACMAD clade</taxon>
        <taxon>Arundinoideae</taxon>
        <taxon>Arundineae</taxon>
        <taxon>Arundo</taxon>
    </lineage>
</organism>
<sequence>MHIQDLQMRRTKELPLGSEDTRTIITIPDVICDNAMILHVHDSLSITSIPGPSSALGSRWYNLRWCRVERCPMLDCLFTTPHIDSGRGSNEMIIFFWLRTLWTSQLPKACFIWNWSTPTSVQHFSNSSFEDLDFLHVDFCPRLIHVLPFHLLMINHSLCSLETLEIMWCGDLKEVFPVYTTDAESHNQQQHSTTTVEFLSLKHIHLHEVPKLQGICGRWRVSAPKLETVKIRGCWSLTRLPAVSMMKKVECDCEKEWWDRLQWDGLQANHHHSLYKPTHSRYYKKKLLRSSVLR</sequence>